<dbReference type="Proteomes" id="UP000010478">
    <property type="component" value="Chromosome"/>
</dbReference>
<evidence type="ECO:0000313" key="1">
    <source>
        <dbReference type="EMBL" id="AFZ07484.1"/>
    </source>
</evidence>
<name>K9VIY4_9CYAN</name>
<protein>
    <submittedName>
        <fullName evidence="1">Uncharacterized protein</fullName>
    </submittedName>
</protein>
<gene>
    <name evidence="1" type="ORF">Osc7112_3093</name>
</gene>
<dbReference type="KEGG" id="oni:Osc7112_3093"/>
<keyword evidence="2" id="KW-1185">Reference proteome</keyword>
<dbReference type="HOGENOM" id="CLU_186050_2_0_3"/>
<dbReference type="AlphaFoldDB" id="K9VIY4"/>
<reference evidence="1 2" key="1">
    <citation type="submission" date="2012-05" db="EMBL/GenBank/DDBJ databases">
        <title>Finished chromosome of genome of Oscillatoria sp. PCC 7112.</title>
        <authorList>
            <consortium name="US DOE Joint Genome Institute"/>
            <person name="Gugger M."/>
            <person name="Coursin T."/>
            <person name="Rippka R."/>
            <person name="Tandeau De Marsac N."/>
            <person name="Huntemann M."/>
            <person name="Wei C.-L."/>
            <person name="Han J."/>
            <person name="Detter J.C."/>
            <person name="Han C."/>
            <person name="Tapia R."/>
            <person name="Davenport K."/>
            <person name="Daligault H."/>
            <person name="Erkkila T."/>
            <person name="Gu W."/>
            <person name="Munk A.C.C."/>
            <person name="Teshima H."/>
            <person name="Xu Y."/>
            <person name="Chain P."/>
            <person name="Chen A."/>
            <person name="Krypides N."/>
            <person name="Mavromatis K."/>
            <person name="Markowitz V."/>
            <person name="Szeto E."/>
            <person name="Ivanova N."/>
            <person name="Mikhailova N."/>
            <person name="Ovchinnikova G."/>
            <person name="Pagani I."/>
            <person name="Pati A."/>
            <person name="Goodwin L."/>
            <person name="Peters L."/>
            <person name="Pitluck S."/>
            <person name="Woyke T."/>
            <person name="Kerfeld C."/>
        </authorList>
    </citation>
    <scope>NUCLEOTIDE SEQUENCE [LARGE SCALE GENOMIC DNA]</scope>
    <source>
        <strain evidence="1 2">PCC 7112</strain>
    </source>
</reference>
<accession>K9VIY4</accession>
<sequence length="64" mass="7325">MQTPAFPFLTEQIVERIFSSGELTRDDRQRIQSMLLNESIGDKELSLIERVMEGVVKGILDVMN</sequence>
<organism evidence="1 2">
    <name type="scientific">Phormidium nigroviride PCC 7112</name>
    <dbReference type="NCBI Taxonomy" id="179408"/>
    <lineage>
        <taxon>Bacteria</taxon>
        <taxon>Bacillati</taxon>
        <taxon>Cyanobacteriota</taxon>
        <taxon>Cyanophyceae</taxon>
        <taxon>Oscillatoriophycideae</taxon>
        <taxon>Oscillatoriales</taxon>
        <taxon>Oscillatoriaceae</taxon>
        <taxon>Phormidium</taxon>
    </lineage>
</organism>
<dbReference type="RefSeq" id="WP_015176762.1">
    <property type="nucleotide sequence ID" value="NC_019729.1"/>
</dbReference>
<proteinExistence type="predicted"/>
<evidence type="ECO:0000313" key="2">
    <source>
        <dbReference type="Proteomes" id="UP000010478"/>
    </source>
</evidence>
<dbReference type="eggNOG" id="ENOG5033M4U">
    <property type="taxonomic scope" value="Bacteria"/>
</dbReference>
<dbReference type="EMBL" id="CP003614">
    <property type="protein sequence ID" value="AFZ07484.1"/>
    <property type="molecule type" value="Genomic_DNA"/>
</dbReference>
<dbReference type="OrthoDB" id="464480at2"/>
<dbReference type="STRING" id="179408.Osc7112_3093"/>